<keyword evidence="2" id="KW-0929">Antimicrobial</keyword>
<proteinExistence type="inferred from homology"/>
<evidence type="ECO:0000256" key="4">
    <source>
        <dbReference type="ARBA" id="ARBA00022821"/>
    </source>
</evidence>
<dbReference type="AlphaFoldDB" id="A0A0D3CZB7"/>
<reference evidence="8" key="2">
    <citation type="submission" date="2015-03" db="UniProtKB">
        <authorList>
            <consortium name="EnsemblPlants"/>
        </authorList>
    </citation>
    <scope>IDENTIFICATION</scope>
</reference>
<evidence type="ECO:0000259" key="7">
    <source>
        <dbReference type="Pfam" id="PF24552"/>
    </source>
</evidence>
<keyword evidence="4" id="KW-0611">Plant defense</keyword>
<evidence type="ECO:0000313" key="8">
    <source>
        <dbReference type="EnsemblPlants" id="Bo6g109170.1"/>
    </source>
</evidence>
<evidence type="ECO:0000256" key="3">
    <source>
        <dbReference type="ARBA" id="ARBA00022577"/>
    </source>
</evidence>
<keyword evidence="9" id="KW-1185">Reference proteome</keyword>
<evidence type="ECO:0000256" key="2">
    <source>
        <dbReference type="ARBA" id="ARBA00022529"/>
    </source>
</evidence>
<accession>A0A0D3CZB7</accession>
<reference evidence="8 9" key="1">
    <citation type="journal article" date="2014" name="Genome Biol.">
        <title>Transcriptome and methylome profiling reveals relics of genome dominance in the mesopolyploid Brassica oleracea.</title>
        <authorList>
            <person name="Parkin I.A."/>
            <person name="Koh C."/>
            <person name="Tang H."/>
            <person name="Robinson S.J."/>
            <person name="Kagale S."/>
            <person name="Clarke W.E."/>
            <person name="Town C.D."/>
            <person name="Nixon J."/>
            <person name="Krishnakumar V."/>
            <person name="Bidwell S.L."/>
            <person name="Denoeud F."/>
            <person name="Belcram H."/>
            <person name="Links M.G."/>
            <person name="Just J."/>
            <person name="Clarke C."/>
            <person name="Bender T."/>
            <person name="Huebert T."/>
            <person name="Mason A.S."/>
            <person name="Pires J.C."/>
            <person name="Barker G."/>
            <person name="Moore J."/>
            <person name="Walley P.G."/>
            <person name="Manoli S."/>
            <person name="Batley J."/>
            <person name="Edwards D."/>
            <person name="Nelson M.N."/>
            <person name="Wang X."/>
            <person name="Paterson A.H."/>
            <person name="King G."/>
            <person name="Bancroft I."/>
            <person name="Chalhoub B."/>
            <person name="Sharpe A.G."/>
        </authorList>
    </citation>
    <scope>NUCLEOTIDE SEQUENCE</scope>
    <source>
        <strain evidence="8 9">cv. TO1000</strain>
    </source>
</reference>
<keyword evidence="3" id="KW-0295">Fungicide</keyword>
<name>A0A0D3CZB7_BRAOL</name>
<keyword evidence="6" id="KW-1133">Transmembrane helix</keyword>
<comment type="similarity">
    <text evidence="1">Belongs to the DEFL family.</text>
</comment>
<keyword evidence="5" id="KW-1015">Disulfide bond</keyword>
<sequence>MDIKLNLRNIKNLFGKKLSIFFLKVYMGSFRLMVTFTLVAMAVISCDLFNLETGIFVQAAGPICGQVCSEKFEDEKCYKYCVGLSYKNGFCFQSDPKTSTLHCCCANE</sequence>
<dbReference type="Proteomes" id="UP000032141">
    <property type="component" value="Chromosome C6"/>
</dbReference>
<keyword evidence="6" id="KW-0472">Membrane</keyword>
<evidence type="ECO:0000256" key="1">
    <source>
        <dbReference type="ARBA" id="ARBA00006722"/>
    </source>
</evidence>
<dbReference type="Gramene" id="Bo6g109170.1">
    <property type="protein sequence ID" value="Bo6g109170.1"/>
    <property type="gene ID" value="Bo6g109170"/>
</dbReference>
<feature type="domain" description="Defensin-like" evidence="7">
    <location>
        <begin position="62"/>
        <end position="107"/>
    </location>
</feature>
<organism evidence="8 9">
    <name type="scientific">Brassica oleracea var. oleracea</name>
    <dbReference type="NCBI Taxonomy" id="109376"/>
    <lineage>
        <taxon>Eukaryota</taxon>
        <taxon>Viridiplantae</taxon>
        <taxon>Streptophyta</taxon>
        <taxon>Embryophyta</taxon>
        <taxon>Tracheophyta</taxon>
        <taxon>Spermatophyta</taxon>
        <taxon>Magnoliopsida</taxon>
        <taxon>eudicotyledons</taxon>
        <taxon>Gunneridae</taxon>
        <taxon>Pentapetalae</taxon>
        <taxon>rosids</taxon>
        <taxon>malvids</taxon>
        <taxon>Brassicales</taxon>
        <taxon>Brassicaceae</taxon>
        <taxon>Brassiceae</taxon>
        <taxon>Brassica</taxon>
    </lineage>
</organism>
<evidence type="ECO:0000256" key="6">
    <source>
        <dbReference type="SAM" id="Phobius"/>
    </source>
</evidence>
<dbReference type="GO" id="GO:0050832">
    <property type="term" value="P:defense response to fungus"/>
    <property type="evidence" value="ECO:0007669"/>
    <property type="project" value="UniProtKB-KW"/>
</dbReference>
<dbReference type="OMA" id="KTSTYRC"/>
<dbReference type="InterPro" id="IPR056373">
    <property type="entry name" value="Defensin-like_dom"/>
</dbReference>
<protein>
    <recommendedName>
        <fullName evidence="7">Defensin-like domain-containing protein</fullName>
    </recommendedName>
</protein>
<dbReference type="GO" id="GO:0031640">
    <property type="term" value="P:killing of cells of another organism"/>
    <property type="evidence" value="ECO:0007669"/>
    <property type="project" value="UniProtKB-KW"/>
</dbReference>
<dbReference type="EnsemblPlants" id="Bo6g109170.1">
    <property type="protein sequence ID" value="Bo6g109170.1"/>
    <property type="gene ID" value="Bo6g109170"/>
</dbReference>
<dbReference type="HOGENOM" id="CLU_175051_0_0_1"/>
<evidence type="ECO:0000313" key="9">
    <source>
        <dbReference type="Proteomes" id="UP000032141"/>
    </source>
</evidence>
<dbReference type="Pfam" id="PF24552">
    <property type="entry name" value="Defensin"/>
    <property type="match status" value="1"/>
</dbReference>
<feature type="transmembrane region" description="Helical" evidence="6">
    <location>
        <begin position="21"/>
        <end position="44"/>
    </location>
</feature>
<keyword evidence="6" id="KW-0812">Transmembrane</keyword>
<evidence type="ECO:0000256" key="5">
    <source>
        <dbReference type="ARBA" id="ARBA00023157"/>
    </source>
</evidence>